<evidence type="ECO:0000313" key="2">
    <source>
        <dbReference type="Proteomes" id="UP000093757"/>
    </source>
</evidence>
<dbReference type="Proteomes" id="UP000093757">
    <property type="component" value="Unassembled WGS sequence"/>
</dbReference>
<accession>A0A1A6BHP8</accession>
<sequence length="85" mass="9544">MTDTLTYPGDCTNFDPEHIYGPDLFGGCYRAFDADYQPGTDQTTLHLVPIPHRVIQERGIIKSVEAQAQRDMFERIEHLFGTGGA</sequence>
<protein>
    <submittedName>
        <fullName evidence="1">Uncharacterized protein</fullName>
    </submittedName>
</protein>
<dbReference type="OrthoDB" id="4775441at2"/>
<gene>
    <name evidence="1" type="ORF">A9W98_17880</name>
</gene>
<proteinExistence type="predicted"/>
<dbReference type="AlphaFoldDB" id="A0A1A6BHP8"/>
<reference evidence="1 2" key="1">
    <citation type="submission" date="2016-06" db="EMBL/GenBank/DDBJ databases">
        <authorList>
            <person name="Kjaerup R.B."/>
            <person name="Dalgaard T.S."/>
            <person name="Juul-Madsen H.R."/>
        </authorList>
    </citation>
    <scope>NUCLEOTIDE SEQUENCE [LARGE SCALE GENOMIC DNA]</scope>
    <source>
        <strain evidence="1 2">1245752.6</strain>
    </source>
</reference>
<organism evidence="1 2">
    <name type="scientific">Mycobacterium gordonae</name>
    <dbReference type="NCBI Taxonomy" id="1778"/>
    <lineage>
        <taxon>Bacteria</taxon>
        <taxon>Bacillati</taxon>
        <taxon>Actinomycetota</taxon>
        <taxon>Actinomycetes</taxon>
        <taxon>Mycobacteriales</taxon>
        <taxon>Mycobacteriaceae</taxon>
        <taxon>Mycobacterium</taxon>
    </lineage>
</organism>
<dbReference type="RefSeq" id="WP_065133864.1">
    <property type="nucleotide sequence ID" value="NZ_MAEM01000243.1"/>
</dbReference>
<evidence type="ECO:0000313" key="1">
    <source>
        <dbReference type="EMBL" id="OBS01855.1"/>
    </source>
</evidence>
<name>A0A1A6BHP8_MYCGO</name>
<comment type="caution">
    <text evidence="1">The sequence shown here is derived from an EMBL/GenBank/DDBJ whole genome shotgun (WGS) entry which is preliminary data.</text>
</comment>
<dbReference type="EMBL" id="MAEM01000243">
    <property type="protein sequence ID" value="OBS01855.1"/>
    <property type="molecule type" value="Genomic_DNA"/>
</dbReference>